<dbReference type="EMBL" id="CP089983">
    <property type="protein sequence ID" value="WXB04536.1"/>
    <property type="molecule type" value="Genomic_DNA"/>
</dbReference>
<feature type="transmembrane region" description="Helical" evidence="5">
    <location>
        <begin position="151"/>
        <end position="177"/>
    </location>
</feature>
<proteinExistence type="predicted"/>
<feature type="transmembrane region" description="Helical" evidence="5">
    <location>
        <begin position="258"/>
        <end position="274"/>
    </location>
</feature>
<evidence type="ECO:0000256" key="4">
    <source>
        <dbReference type="ARBA" id="ARBA00023136"/>
    </source>
</evidence>
<dbReference type="RefSeq" id="WP_394834178.1">
    <property type="nucleotide sequence ID" value="NZ_CP089929.1"/>
</dbReference>
<protein>
    <submittedName>
        <fullName evidence="7">Cation:proton antiporter</fullName>
    </submittedName>
</protein>
<dbReference type="Pfam" id="PF00999">
    <property type="entry name" value="Na_H_Exchanger"/>
    <property type="match status" value="1"/>
</dbReference>
<evidence type="ECO:0000313" key="8">
    <source>
        <dbReference type="Proteomes" id="UP001374803"/>
    </source>
</evidence>
<evidence type="ECO:0000256" key="1">
    <source>
        <dbReference type="ARBA" id="ARBA00004141"/>
    </source>
</evidence>
<keyword evidence="4 5" id="KW-0472">Membrane</keyword>
<feature type="transmembrane region" description="Helical" evidence="5">
    <location>
        <begin position="368"/>
        <end position="391"/>
    </location>
</feature>
<keyword evidence="2 5" id="KW-0812">Transmembrane</keyword>
<dbReference type="Gene3D" id="1.20.1530.20">
    <property type="match status" value="1"/>
</dbReference>
<feature type="transmembrane region" description="Helical" evidence="5">
    <location>
        <begin position="333"/>
        <end position="356"/>
    </location>
</feature>
<reference evidence="7" key="1">
    <citation type="submission" date="2021-12" db="EMBL/GenBank/DDBJ databases">
        <title>Discovery of the Pendulisporaceae a myxobacterial family with distinct sporulation behavior and unique specialized metabolism.</title>
        <authorList>
            <person name="Garcia R."/>
            <person name="Popoff A."/>
            <person name="Bader C.D."/>
            <person name="Loehr J."/>
            <person name="Walesch S."/>
            <person name="Walt C."/>
            <person name="Boldt J."/>
            <person name="Bunk B."/>
            <person name="Haeckl F.J.F.P.J."/>
            <person name="Gunesch A.P."/>
            <person name="Birkelbach J."/>
            <person name="Nuebel U."/>
            <person name="Pietschmann T."/>
            <person name="Bach T."/>
            <person name="Mueller R."/>
        </authorList>
    </citation>
    <scope>NUCLEOTIDE SEQUENCE</scope>
    <source>
        <strain evidence="7">MSr11367</strain>
    </source>
</reference>
<dbReference type="PANTHER" id="PTHR43021">
    <property type="entry name" value="NA(+)/H(+) ANTIPORTER-RELATED"/>
    <property type="match status" value="1"/>
</dbReference>
<dbReference type="InterPro" id="IPR006153">
    <property type="entry name" value="Cation/H_exchanger_TM"/>
</dbReference>
<dbReference type="Proteomes" id="UP001374803">
    <property type="component" value="Chromosome"/>
</dbReference>
<feature type="transmembrane region" description="Helical" evidence="5">
    <location>
        <begin position="231"/>
        <end position="251"/>
    </location>
</feature>
<gene>
    <name evidence="7" type="ORF">LVJ94_47505</name>
</gene>
<name>A0ABZ2L0S3_9BACT</name>
<evidence type="ECO:0000259" key="6">
    <source>
        <dbReference type="Pfam" id="PF00999"/>
    </source>
</evidence>
<feature type="domain" description="Cation/H+ exchanger transmembrane" evidence="6">
    <location>
        <begin position="43"/>
        <end position="416"/>
    </location>
</feature>
<keyword evidence="8" id="KW-1185">Reference proteome</keyword>
<evidence type="ECO:0000256" key="5">
    <source>
        <dbReference type="SAM" id="Phobius"/>
    </source>
</evidence>
<feature type="transmembrane region" description="Helical" evidence="5">
    <location>
        <begin position="189"/>
        <end position="211"/>
    </location>
</feature>
<evidence type="ECO:0000256" key="3">
    <source>
        <dbReference type="ARBA" id="ARBA00022989"/>
    </source>
</evidence>
<comment type="subcellular location">
    <subcellularLocation>
        <location evidence="1">Membrane</location>
        <topology evidence="1">Multi-pass membrane protein</topology>
    </subcellularLocation>
</comment>
<feature type="transmembrane region" description="Helical" evidence="5">
    <location>
        <begin position="87"/>
        <end position="104"/>
    </location>
</feature>
<feature type="transmembrane region" description="Helical" evidence="5">
    <location>
        <begin position="33"/>
        <end position="54"/>
    </location>
</feature>
<evidence type="ECO:0000313" key="7">
    <source>
        <dbReference type="EMBL" id="WXB04536.1"/>
    </source>
</evidence>
<sequence>MIRAIMLLAIVVILIAAARSFLPQETSLVGSGAALAFGFVLLAALQSGTIFASLRLPRLTGYLMCGFIAGPSCFNFVTEGMVHDLKLVNGVAIGLIALSAGGELSFRRLRPRFRAILSVGAVSIVIAILCISSACFLLSSRLPFMDGMSTFHRFVVSLTMGVVLSALSPAVTLAIVAETGSSGPISETILGIVIMADLAIVFTFAGANALANAVFGAVGGGSGGGFVELMIHIFGSIGVGSVLGLVLAFYLKKIAQRVALFVFGICFLCAEAGTRLHLDPLLMCLVAGLFLENATSIEGAKLVHDIESASMPVFAVFFAVAGAGLHWDILKRVLVVAVILAVVRAIALVVGSHIGMALGKVPAFHRKIIPYGTISQSGVAIGLCILLAKHFAGWGEQAATCLLGAVMINELIGPVLFRNALMRSGEAGRRQAVAGAH</sequence>
<evidence type="ECO:0000256" key="2">
    <source>
        <dbReference type="ARBA" id="ARBA00022692"/>
    </source>
</evidence>
<dbReference type="PANTHER" id="PTHR43021:SF2">
    <property type="entry name" value="CATION_H+ EXCHANGER DOMAIN-CONTAINING PROTEIN"/>
    <property type="match status" value="1"/>
</dbReference>
<keyword evidence="3 5" id="KW-1133">Transmembrane helix</keyword>
<feature type="transmembrane region" description="Helical" evidence="5">
    <location>
        <begin position="309"/>
        <end position="327"/>
    </location>
</feature>
<organism evidence="7 8">
    <name type="scientific">Pendulispora rubella</name>
    <dbReference type="NCBI Taxonomy" id="2741070"/>
    <lineage>
        <taxon>Bacteria</taxon>
        <taxon>Pseudomonadati</taxon>
        <taxon>Myxococcota</taxon>
        <taxon>Myxococcia</taxon>
        <taxon>Myxococcales</taxon>
        <taxon>Sorangiineae</taxon>
        <taxon>Pendulisporaceae</taxon>
        <taxon>Pendulispora</taxon>
    </lineage>
</organism>
<accession>A0ABZ2L0S3</accession>
<dbReference type="InterPro" id="IPR038770">
    <property type="entry name" value="Na+/solute_symporter_sf"/>
</dbReference>
<feature type="transmembrane region" description="Helical" evidence="5">
    <location>
        <begin position="116"/>
        <end position="139"/>
    </location>
</feature>
<feature type="transmembrane region" description="Helical" evidence="5">
    <location>
        <begin position="61"/>
        <end position="81"/>
    </location>
</feature>